<name>A0AAV4V3N7_9ARAC</name>
<dbReference type="Proteomes" id="UP001054837">
    <property type="component" value="Unassembled WGS sequence"/>
</dbReference>
<organism evidence="1 2">
    <name type="scientific">Caerostris darwini</name>
    <dbReference type="NCBI Taxonomy" id="1538125"/>
    <lineage>
        <taxon>Eukaryota</taxon>
        <taxon>Metazoa</taxon>
        <taxon>Ecdysozoa</taxon>
        <taxon>Arthropoda</taxon>
        <taxon>Chelicerata</taxon>
        <taxon>Arachnida</taxon>
        <taxon>Araneae</taxon>
        <taxon>Araneomorphae</taxon>
        <taxon>Entelegynae</taxon>
        <taxon>Araneoidea</taxon>
        <taxon>Araneidae</taxon>
        <taxon>Caerostris</taxon>
    </lineage>
</organism>
<gene>
    <name evidence="1" type="ORF">CDAR_86031</name>
</gene>
<sequence>MKEQLLIMRPPFSTKHTKITAPLTNIREVTGESTNKYPPYLNYSHGSKRVPVAACFPRDGASRTLSRSVTVRGERLFLPVAARLLHAHLNPSVELLCCE</sequence>
<protein>
    <submittedName>
        <fullName evidence="1">Uncharacterized protein</fullName>
    </submittedName>
</protein>
<keyword evidence="2" id="KW-1185">Reference proteome</keyword>
<dbReference type="EMBL" id="BPLQ01012352">
    <property type="protein sequence ID" value="GIY64852.1"/>
    <property type="molecule type" value="Genomic_DNA"/>
</dbReference>
<accession>A0AAV4V3N7</accession>
<dbReference type="AlphaFoldDB" id="A0AAV4V3N7"/>
<reference evidence="1 2" key="1">
    <citation type="submission" date="2021-06" db="EMBL/GenBank/DDBJ databases">
        <title>Caerostris darwini draft genome.</title>
        <authorList>
            <person name="Kono N."/>
            <person name="Arakawa K."/>
        </authorList>
    </citation>
    <scope>NUCLEOTIDE SEQUENCE [LARGE SCALE GENOMIC DNA]</scope>
</reference>
<evidence type="ECO:0000313" key="2">
    <source>
        <dbReference type="Proteomes" id="UP001054837"/>
    </source>
</evidence>
<comment type="caution">
    <text evidence="1">The sequence shown here is derived from an EMBL/GenBank/DDBJ whole genome shotgun (WGS) entry which is preliminary data.</text>
</comment>
<evidence type="ECO:0000313" key="1">
    <source>
        <dbReference type="EMBL" id="GIY64852.1"/>
    </source>
</evidence>
<proteinExistence type="predicted"/>